<feature type="binding site" evidence="6">
    <location>
        <position position="27"/>
    </location>
    <ligand>
        <name>Mn(2+)</name>
        <dbReference type="ChEBI" id="CHEBI:29035"/>
    </ligand>
</feature>
<comment type="function">
    <text evidence="7">Destroys radicals which are normally produced within the cells and which are toxic to biological systems.</text>
</comment>
<comment type="caution">
    <text evidence="10">The sequence shown here is derived from an EMBL/GenBank/DDBJ whole genome shotgun (WGS) entry which is preliminary data.</text>
</comment>
<feature type="domain" description="Manganese/iron superoxide dismutase C-terminal" evidence="9">
    <location>
        <begin position="92"/>
        <end position="192"/>
    </location>
</feature>
<dbReference type="Gene3D" id="3.55.40.20">
    <property type="entry name" value="Iron/manganese superoxide dismutase, C-terminal domain"/>
    <property type="match status" value="1"/>
</dbReference>
<evidence type="ECO:0000256" key="2">
    <source>
        <dbReference type="ARBA" id="ARBA00012682"/>
    </source>
</evidence>
<comment type="similarity">
    <text evidence="1 7">Belongs to the iron/manganese superoxide dismutase family.</text>
</comment>
<reference evidence="10 11" key="1">
    <citation type="submission" date="2020-04" db="EMBL/GenBank/DDBJ databases">
        <title>Novosphingobium sp. TW-4 isolated from soil.</title>
        <authorList>
            <person name="Dahal R.H."/>
            <person name="Chaudhary D.K."/>
        </authorList>
    </citation>
    <scope>NUCLEOTIDE SEQUENCE [LARGE SCALE GENOMIC DNA]</scope>
    <source>
        <strain evidence="10 11">TW-4</strain>
    </source>
</reference>
<dbReference type="SUPFAM" id="SSF46609">
    <property type="entry name" value="Fe,Mn superoxide dismutase (SOD), N-terminal domain"/>
    <property type="match status" value="1"/>
</dbReference>
<feature type="binding site" evidence="6">
    <location>
        <position position="78"/>
    </location>
    <ligand>
        <name>Mn(2+)</name>
        <dbReference type="ChEBI" id="CHEBI:29035"/>
    </ligand>
</feature>
<sequence length="204" mass="22169">MAISLLPLPYADTALEPAVSATTLQTHHGKHHKAYVDKTNAAIEGTDLADKSLEDIVAAAQSKGDKGLFNNSAQTWNHGFYWHSLTAEASAPEGELAAAIDASFGSLDKLKAELAAQGTAHFASGWVWLVAKDGKLSVEQTHDAATYSDLSGNPLLVIDLWEHAYYIDYKNLRPDYLKQVIDTRLNWAFAAENLARGSVWAYPA</sequence>
<keyword evidence="11" id="KW-1185">Reference proteome</keyword>
<dbReference type="EC" id="1.15.1.1" evidence="2 7"/>
<evidence type="ECO:0000256" key="3">
    <source>
        <dbReference type="ARBA" id="ARBA00022723"/>
    </source>
</evidence>
<evidence type="ECO:0000256" key="4">
    <source>
        <dbReference type="ARBA" id="ARBA00023002"/>
    </source>
</evidence>
<keyword evidence="4 7" id="KW-0560">Oxidoreductase</keyword>
<dbReference type="GO" id="GO:0046872">
    <property type="term" value="F:metal ion binding"/>
    <property type="evidence" value="ECO:0007669"/>
    <property type="project" value="UniProtKB-KW"/>
</dbReference>
<dbReference type="PANTHER" id="PTHR42769">
    <property type="entry name" value="SUPEROXIDE DISMUTASE"/>
    <property type="match status" value="1"/>
</dbReference>
<evidence type="ECO:0000313" key="11">
    <source>
        <dbReference type="Proteomes" id="UP000583556"/>
    </source>
</evidence>
<dbReference type="InterPro" id="IPR036314">
    <property type="entry name" value="SOD_C_sf"/>
</dbReference>
<dbReference type="Gene3D" id="1.10.287.990">
    <property type="entry name" value="Fe,Mn superoxide dismutase (SOD) domain"/>
    <property type="match status" value="1"/>
</dbReference>
<protein>
    <recommendedName>
        <fullName evidence="2 7">Superoxide dismutase</fullName>
        <ecNumber evidence="2 7">1.15.1.1</ecNumber>
    </recommendedName>
</protein>
<dbReference type="PIRSF" id="PIRSF000349">
    <property type="entry name" value="SODismutase"/>
    <property type="match status" value="1"/>
</dbReference>
<evidence type="ECO:0000256" key="7">
    <source>
        <dbReference type="RuleBase" id="RU000414"/>
    </source>
</evidence>
<dbReference type="InterPro" id="IPR019831">
    <property type="entry name" value="Mn/Fe_SOD_N"/>
</dbReference>
<dbReference type="FunFam" id="1.10.287.990:FF:000002">
    <property type="entry name" value="Superoxide dismutase"/>
    <property type="match status" value="1"/>
</dbReference>
<dbReference type="InterPro" id="IPR019832">
    <property type="entry name" value="Mn/Fe_SOD_C"/>
</dbReference>
<comment type="catalytic activity">
    <reaction evidence="7">
        <text>2 superoxide + 2 H(+) = H2O2 + O2</text>
        <dbReference type="Rhea" id="RHEA:20696"/>
        <dbReference type="ChEBI" id="CHEBI:15378"/>
        <dbReference type="ChEBI" id="CHEBI:15379"/>
        <dbReference type="ChEBI" id="CHEBI:16240"/>
        <dbReference type="ChEBI" id="CHEBI:18421"/>
        <dbReference type="EC" id="1.15.1.1"/>
    </reaction>
</comment>
<keyword evidence="3 6" id="KW-0479">Metal-binding</keyword>
<dbReference type="PANTHER" id="PTHR42769:SF3">
    <property type="entry name" value="SUPEROXIDE DISMUTASE [FE] 2, CHLOROPLASTIC"/>
    <property type="match status" value="1"/>
</dbReference>
<feature type="binding site" evidence="6">
    <location>
        <position position="159"/>
    </location>
    <ligand>
        <name>Mn(2+)</name>
        <dbReference type="ChEBI" id="CHEBI:29035"/>
    </ligand>
</feature>
<evidence type="ECO:0000256" key="6">
    <source>
        <dbReference type="PIRSR" id="PIRSR000349-1"/>
    </source>
</evidence>
<dbReference type="InterPro" id="IPR019833">
    <property type="entry name" value="Mn/Fe_SOD_BS"/>
</dbReference>
<dbReference type="Pfam" id="PF00081">
    <property type="entry name" value="Sod_Fe_N"/>
    <property type="match status" value="1"/>
</dbReference>
<dbReference type="Pfam" id="PF02777">
    <property type="entry name" value="Sod_Fe_C"/>
    <property type="match status" value="1"/>
</dbReference>
<feature type="binding site" evidence="6">
    <location>
        <position position="163"/>
    </location>
    <ligand>
        <name>Mn(2+)</name>
        <dbReference type="ChEBI" id="CHEBI:29035"/>
    </ligand>
</feature>
<dbReference type="EMBL" id="JABBGM010000010">
    <property type="protein sequence ID" value="NML95531.1"/>
    <property type="molecule type" value="Genomic_DNA"/>
</dbReference>
<evidence type="ECO:0000259" key="9">
    <source>
        <dbReference type="Pfam" id="PF02777"/>
    </source>
</evidence>
<evidence type="ECO:0000313" key="10">
    <source>
        <dbReference type="EMBL" id="NML95531.1"/>
    </source>
</evidence>
<dbReference type="Proteomes" id="UP000583556">
    <property type="component" value="Unassembled WGS sequence"/>
</dbReference>
<proteinExistence type="inferred from homology"/>
<evidence type="ECO:0000259" key="8">
    <source>
        <dbReference type="Pfam" id="PF00081"/>
    </source>
</evidence>
<dbReference type="InterPro" id="IPR036324">
    <property type="entry name" value="Mn/Fe_SOD_N_sf"/>
</dbReference>
<dbReference type="SUPFAM" id="SSF54719">
    <property type="entry name" value="Fe,Mn superoxide dismutase (SOD), C-terminal domain"/>
    <property type="match status" value="1"/>
</dbReference>
<dbReference type="RefSeq" id="WP_169494732.1">
    <property type="nucleotide sequence ID" value="NZ_JABBGM010000010.1"/>
</dbReference>
<name>A0A7Y0BS34_9SPHN</name>
<evidence type="ECO:0000256" key="1">
    <source>
        <dbReference type="ARBA" id="ARBA00008714"/>
    </source>
</evidence>
<keyword evidence="5" id="KW-0408">Iron</keyword>
<dbReference type="PRINTS" id="PR01703">
    <property type="entry name" value="MNSODISMTASE"/>
</dbReference>
<accession>A0A7Y0BS34</accession>
<dbReference type="AlphaFoldDB" id="A0A7Y0BS34"/>
<gene>
    <name evidence="10" type="ORF">HHL27_17795</name>
</gene>
<dbReference type="InterPro" id="IPR001189">
    <property type="entry name" value="Mn/Fe_SOD"/>
</dbReference>
<feature type="domain" description="Manganese/iron superoxide dismutase N-terminal" evidence="8">
    <location>
        <begin position="4"/>
        <end position="85"/>
    </location>
</feature>
<evidence type="ECO:0000256" key="5">
    <source>
        <dbReference type="ARBA" id="ARBA00023004"/>
    </source>
</evidence>
<dbReference type="GO" id="GO:0004784">
    <property type="term" value="F:superoxide dismutase activity"/>
    <property type="evidence" value="ECO:0007669"/>
    <property type="project" value="UniProtKB-EC"/>
</dbReference>
<dbReference type="PROSITE" id="PS00088">
    <property type="entry name" value="SOD_MN"/>
    <property type="match status" value="1"/>
</dbReference>
<organism evidence="10 11">
    <name type="scientific">Novosphingobium olei</name>
    <dbReference type="NCBI Taxonomy" id="2728851"/>
    <lineage>
        <taxon>Bacteria</taxon>
        <taxon>Pseudomonadati</taxon>
        <taxon>Pseudomonadota</taxon>
        <taxon>Alphaproteobacteria</taxon>
        <taxon>Sphingomonadales</taxon>
        <taxon>Sphingomonadaceae</taxon>
        <taxon>Novosphingobium</taxon>
    </lineage>
</organism>